<feature type="region of interest" description="Disordered" evidence="1">
    <location>
        <begin position="1294"/>
        <end position="1341"/>
    </location>
</feature>
<feature type="compositionally biased region" description="Polar residues" evidence="1">
    <location>
        <begin position="1"/>
        <end position="14"/>
    </location>
</feature>
<dbReference type="Gene3D" id="2.60.120.260">
    <property type="entry name" value="Galactose-binding domain-like"/>
    <property type="match status" value="1"/>
</dbReference>
<dbReference type="EMBL" id="JBGBPQ010000026">
    <property type="protein sequence ID" value="KAL1499233.1"/>
    <property type="molecule type" value="Genomic_DNA"/>
</dbReference>
<feature type="region of interest" description="Disordered" evidence="1">
    <location>
        <begin position="532"/>
        <end position="578"/>
    </location>
</feature>
<comment type="caution">
    <text evidence="2">The sequence shown here is derived from an EMBL/GenBank/DDBJ whole genome shotgun (WGS) entry which is preliminary data.</text>
</comment>
<feature type="region of interest" description="Disordered" evidence="1">
    <location>
        <begin position="741"/>
        <end position="762"/>
    </location>
</feature>
<protein>
    <submittedName>
        <fullName evidence="2">Uncharacterized protein</fullName>
    </submittedName>
</protein>
<organism evidence="2 3">
    <name type="scientific">Prymnesium parvum</name>
    <name type="common">Toxic golden alga</name>
    <dbReference type="NCBI Taxonomy" id="97485"/>
    <lineage>
        <taxon>Eukaryota</taxon>
        <taxon>Haptista</taxon>
        <taxon>Haptophyta</taxon>
        <taxon>Prymnesiophyceae</taxon>
        <taxon>Prymnesiales</taxon>
        <taxon>Prymnesiaceae</taxon>
        <taxon>Prymnesium</taxon>
    </lineage>
</organism>
<evidence type="ECO:0000256" key="1">
    <source>
        <dbReference type="SAM" id="MobiDB-lite"/>
    </source>
</evidence>
<dbReference type="PANTHER" id="PTHR24216:SF65">
    <property type="entry name" value="PAXILLIN-LIKE PROTEIN 1"/>
    <property type="match status" value="1"/>
</dbReference>
<gene>
    <name evidence="2" type="ORF">AB1Y20_013739</name>
</gene>
<accession>A0AB34IFZ2</accession>
<keyword evidence="3" id="KW-1185">Reference proteome</keyword>
<sequence>MSSRTCARTGSAPTRRSGRPFSGWAARSGGLLSLLATAAAQQPSTFLSTYQFRFTSVRDSVTSVLSLSEVVLFDAFGQQVGIAQATNPDGTFANTNERVQNVADGLTSTKWTCTSFSAGQTRLVLSLSNSSRVSSYELFTSTGDNDANRKRDPTGWEFGILYDNRSFDVLHTVTGITPPTERSTSYGIFYITSPPSLPPPRPPPSRPPTGPPPFVFTVYQLRFTRVKGLSSNTISLGEVRFYDASAQRINIAAASNPNGTIPNPLEQPSSLIDGSNLTKWVDTSFFGESIVRFSLESSATVASYELVTATGDFPANRNRDPTAWEFGVVPSGGSFEVLSVVTGVTPPDARSTSYGLFHVISPPPSSSAPPPPPSLPAGTRYQFIFSSNRGPSTSVLALAEVLLFGLDGQRVPVSEALNPGGGVASSSQLAGAVIDGWNGSKWLDTNFSGASVLQLILSSAQPVVQYELITSPGDTGAERRRDPTGWAFGILGSDDRFYVLSNVSGVVPPYAPATSYGKFWVYSPPIPPPPSPPLPPPPPRPSPPPTPPNPPTPPPSPRYPPGQAPPSPPPARPPPPPASPPLFVSDVYQFRVTSVRDPASRLASLAEIILYDSSERRVPVVRVLNPGGSYVFDAEKPASLIDGQNWTKWLVNNFPEGGNLIFYLSTAVHVSSYELFTAAGSFSANLQRDPSGWIFGIPDTSALGDFSEVLQTRAGLVPPAARRASYGKFYVLAPAPPAPPAAPAPRVFPPSPPALPPRPPPPPLAPATDFVQFRFTAVRDIATSFVSLAEVILYDDRGSRIPLVQALNPGGTHANLLEGPSYLIDGSINTKWLDTNFSDGESLLQLRLPEPKYVYSYELITSTGDNNANRRRDPTAWEFGILRNTQGGAGRTFEVQHVVVGVTPPFNRSTSYGVFWPPAPPPAPLNPPPPPRPGPPPSPPLPPPPAAPPAPPPLPPLSPSPLNPPPVPPFPPQPPLFPPPRLESVYQFRFTSVRDPDTTVVSLSEVVLLDAEGQQVIITEAINPNGTIPNPLEQPSSLIDGSKITKWVDASFFGQSVLQLVLPQAQFIASYELVTATGDFPANRNRDPTAWEFGVVPSGGSFEVLSVVTGVTPPDARSTSYGVFYAIWPPPSPPTPPPPPSFPSGTRYQFIFSSIRDPTSSVLALAEVLLFGLDGEQVPVLEALNPGGGVASSSQLAGAVIDGWNGSKWLDTNFYGSSVLQLILSSAQPVARYELITSPGDTGAERRRDPTGWAFGILGSDDRFDVLHTVSGVVPPYAPATSYGKFWVYSPPPSPPSPPPLGPAPPPLPLPKGPSPPEHPPPPHPPHLPRPPLPPFPPLNPPSPPSIPFAGLYQFRFISVRDPDTTLLSLAEVILFGYDGQRLAVAQVFNPGGTYALPQEQATSVVDGLNETKWLDTSFSGATILQLRLVEEQRVAAYEFITAPGDFLANQNRDPTGWDFGVIDADGSTFLLLSEVRDFTPPEQRQTSYGKFYTVALPLPPPAIPPRIPPPIPPPMLPQPPAPPPPRLESVYQFRFTSVRDPDTTVVSLSEVVLLDAEGQQVIITEAINPNGTIPNPLEQPSSLIDGSKITKWVDASFFGQSVLQLVLPQAQFIASYELVTSTGDFPSNRNRDPTAWEFGVVPSGGSFEVLSVVTGVTPPDARSTSYGVFYAIWPPPSPPTPPPSPSLPSGTRYQFIFRSIRDPTSSVLALAEVLLFGLDGEQVPVLEALNPGGGVASSSQLAGAVIDGWNGSKWLDTNFYGSSVLQLILSSAQPVVQYELITSPGDTDAERARDPTGWAFGILGSDDRFDVLHTLSGVVPPYAPATSYGKFWVYSPPPSQPPVSPIPSPHPSPTYPPRRPPLPPPPAFPPPRLENVYQFRFTSVRDPSTTIVSLSEVVLLDADGQQVVITEIVNPNGTTPSPVEQASSLIDGSNLTNWVDLSFFGQSVLQLVLPQAQFIASYELVTSTGDFSSNKNRDPTAWEFGVVPSGGSFEVLSVVTGATPPDARSTSYGVFYIVSPPPAWPSPVQPSPSPPPPPSTPPSYPPPYYPPLSPETCAVSPRLAALYPRLNVSLPYGPVPRESHFQVEVRLRHNADAGVVNFRFQFDPSIVSFVGSSTTASPYASIQLSDPPLTFSGTRFSTGYDALVTASTFDTTYSPTDIPTLVCVLTFRAFSSGDALRMSVTQVLSVGDATLIDNNDVFVEFDVLGSEVTLIPQPQVVGLLAAVGGTAANLQSITGSPSTFVPDVATISSDYSGSAVVSIVTSPTCSSHSSALTGCLTTSEALGSGEARVDVSAAGFSQTVRMRTFTPDSLVVQLSRPWVGILCDGRYQSTDIVVLADGVDVTDIAAITADGASYDPDSRTVRPTSEGVFNVLVAGVPKAQINASGTLVHDVQLRAAAITGSIFEDVDAESASVFFEQRISKTGDSAEIHASLHYADGTTELLRATDLLVTSAHSSIAVTSTNGLTVLEDPSFFCGVVAQMVFVQCPQITGSVEAFIDVPEVLNASLTIASANCLAPVGGDVSLSCLGVPQSVTASLRMTVSFSDGHLEVLPVPASRVSWSDAANCTEVTSSGVGTFELRVNGDCTSTVLTAEIDGKVNSSVSLCVISMLGVQVTGAFFPGGTLVSGAVEKIPCSSEFHRVATTATCITSIGTLPARPPAVSWIIGDSSLAVSGQDRAIVRMDAVDVLVVATIGNFNSSLSLTRSFSDSKYSILWPTPATLSLEPGQSIAYDPVVTFDNGVQSVLDGSYDWLNASVLIDSFGSSHPEAVSVHKKHGTLTLIANSKELVTLTLTTCLGDSETRNLWANLLPESSDVDLSSQLEQVAIAKFACSPAPVDKLLTVRFQNGVFGSSF</sequence>
<reference evidence="2 3" key="1">
    <citation type="journal article" date="2024" name="Science">
        <title>Giant polyketide synthase enzymes in the biosynthesis of giant marine polyether toxins.</title>
        <authorList>
            <person name="Fallon T.R."/>
            <person name="Shende V.V."/>
            <person name="Wierzbicki I.H."/>
            <person name="Pendleton A.L."/>
            <person name="Watervoot N.F."/>
            <person name="Auber R.P."/>
            <person name="Gonzalez D.J."/>
            <person name="Wisecaver J.H."/>
            <person name="Moore B.S."/>
        </authorList>
    </citation>
    <scope>NUCLEOTIDE SEQUENCE [LARGE SCALE GENOMIC DNA]</scope>
    <source>
        <strain evidence="2 3">12B1</strain>
    </source>
</reference>
<evidence type="ECO:0000313" key="3">
    <source>
        <dbReference type="Proteomes" id="UP001515480"/>
    </source>
</evidence>
<feature type="region of interest" description="Disordered" evidence="1">
    <location>
        <begin position="1840"/>
        <end position="1868"/>
    </location>
</feature>
<dbReference type="Proteomes" id="UP001515480">
    <property type="component" value="Unassembled WGS sequence"/>
</dbReference>
<feature type="region of interest" description="Disordered" evidence="1">
    <location>
        <begin position="1"/>
        <end position="21"/>
    </location>
</feature>
<proteinExistence type="predicted"/>
<evidence type="ECO:0000313" key="2">
    <source>
        <dbReference type="EMBL" id="KAL1499233.1"/>
    </source>
</evidence>
<name>A0AB34IFZ2_PRYPA</name>
<feature type="region of interest" description="Disordered" evidence="1">
    <location>
        <begin position="925"/>
        <end position="978"/>
    </location>
</feature>
<dbReference type="PANTHER" id="PTHR24216">
    <property type="entry name" value="PAXILLIN-RELATED"/>
    <property type="match status" value="1"/>
</dbReference>